<dbReference type="RefSeq" id="WP_203851422.1">
    <property type="nucleotide sequence ID" value="NZ_BAAAVW010000008.1"/>
</dbReference>
<gene>
    <name evidence="1" type="ORF">Dsi01nite_077960</name>
</gene>
<name>A0A919PRW8_9ACTN</name>
<dbReference type="Proteomes" id="UP000660611">
    <property type="component" value="Unassembled WGS sequence"/>
</dbReference>
<evidence type="ECO:0000313" key="2">
    <source>
        <dbReference type="Proteomes" id="UP000660611"/>
    </source>
</evidence>
<reference evidence="1" key="1">
    <citation type="submission" date="2021-01" db="EMBL/GenBank/DDBJ databases">
        <title>Whole genome shotgun sequence of Dactylosporangium siamense NBRC 106093.</title>
        <authorList>
            <person name="Komaki H."/>
            <person name="Tamura T."/>
        </authorList>
    </citation>
    <scope>NUCLEOTIDE SEQUENCE</scope>
    <source>
        <strain evidence="1">NBRC 106093</strain>
    </source>
</reference>
<keyword evidence="2" id="KW-1185">Reference proteome</keyword>
<dbReference type="GO" id="GO:0004497">
    <property type="term" value="F:monooxygenase activity"/>
    <property type="evidence" value="ECO:0007669"/>
    <property type="project" value="UniProtKB-KW"/>
</dbReference>
<dbReference type="InterPro" id="IPR036188">
    <property type="entry name" value="FAD/NAD-bd_sf"/>
</dbReference>
<comment type="caution">
    <text evidence="1">The sequence shown here is derived from an EMBL/GenBank/DDBJ whole genome shotgun (WGS) entry which is preliminary data.</text>
</comment>
<accession>A0A919PRW8</accession>
<dbReference type="PANTHER" id="PTHR43422:SF3">
    <property type="entry name" value="THIAMINE THIAZOLE SYNTHASE"/>
    <property type="match status" value="1"/>
</dbReference>
<sequence>MSNHHSDRAVVLGGSVAGMLAAAALAQRYGSVTVVERDVLPPTSRTSEHRRGVPQERHVHGLLPQGRQIVEELLPGFTERVLTAGGHQGDVLGDTRWYLNGLPLRQAHTGLAALSASRPLIEGSIRDLALALPNVTLLDGHDVVGVRADSGVTGARVTSLHGGGSRVLPAGLVVDATGRGSRAPHWLADLGLPGPAEEAVRIDLAYTSRLFDVPDELFDGDIVVVTARFPGQHRSSVMQRLEGGRALVTLAGVHGERAPADLAGFTAYAESLPVSATADVVRAATPAGDAVSFRYPTYVRRRYEQLATVPDGLLVLGDAACAFNPVYGQGMSVAAMCAGALRTSVEPAAFFAAQAALLDAPWTLAVRADVEGPSEPVRRLQLAAVHDAELAEAFIRVTALVDPPSALSAPWIAQRLSAPSPAAA</sequence>
<dbReference type="PANTHER" id="PTHR43422">
    <property type="entry name" value="THIAMINE THIAZOLE SYNTHASE"/>
    <property type="match status" value="1"/>
</dbReference>
<keyword evidence="1" id="KW-0560">Oxidoreductase</keyword>
<dbReference type="AlphaFoldDB" id="A0A919PRW8"/>
<dbReference type="Gene3D" id="3.50.50.60">
    <property type="entry name" value="FAD/NAD(P)-binding domain"/>
    <property type="match status" value="1"/>
</dbReference>
<dbReference type="SUPFAM" id="SSF51905">
    <property type="entry name" value="FAD/NAD(P)-binding domain"/>
    <property type="match status" value="1"/>
</dbReference>
<organism evidence="1 2">
    <name type="scientific">Dactylosporangium siamense</name>
    <dbReference type="NCBI Taxonomy" id="685454"/>
    <lineage>
        <taxon>Bacteria</taxon>
        <taxon>Bacillati</taxon>
        <taxon>Actinomycetota</taxon>
        <taxon>Actinomycetes</taxon>
        <taxon>Micromonosporales</taxon>
        <taxon>Micromonosporaceae</taxon>
        <taxon>Dactylosporangium</taxon>
    </lineage>
</organism>
<proteinExistence type="predicted"/>
<keyword evidence="1" id="KW-0503">Monooxygenase</keyword>
<protein>
    <submittedName>
        <fullName evidence="1">FAD-binding monooxygenase</fullName>
    </submittedName>
</protein>
<dbReference type="EMBL" id="BONQ01000125">
    <property type="protein sequence ID" value="GIG49755.1"/>
    <property type="molecule type" value="Genomic_DNA"/>
</dbReference>
<evidence type="ECO:0000313" key="1">
    <source>
        <dbReference type="EMBL" id="GIG49755.1"/>
    </source>
</evidence>